<dbReference type="InterPro" id="IPR036890">
    <property type="entry name" value="HATPase_C_sf"/>
</dbReference>
<keyword evidence="3" id="KW-1133">Transmembrane helix</keyword>
<feature type="domain" description="Histidine kinase" evidence="4">
    <location>
        <begin position="336"/>
        <end position="439"/>
    </location>
</feature>
<dbReference type="PRINTS" id="PR00344">
    <property type="entry name" value="BCTRLSENSOR"/>
</dbReference>
<comment type="caution">
    <text evidence="5">The sequence shown here is derived from an EMBL/GenBank/DDBJ whole genome shotgun (WGS) entry which is preliminary data.</text>
</comment>
<dbReference type="InterPro" id="IPR050640">
    <property type="entry name" value="Bact_2-comp_sensor_kinase"/>
</dbReference>
<dbReference type="PROSITE" id="PS50109">
    <property type="entry name" value="HIS_KIN"/>
    <property type="match status" value="1"/>
</dbReference>
<dbReference type="GO" id="GO:0016020">
    <property type="term" value="C:membrane"/>
    <property type="evidence" value="ECO:0007669"/>
    <property type="project" value="InterPro"/>
</dbReference>
<evidence type="ECO:0000313" key="5">
    <source>
        <dbReference type="EMBL" id="MBB5056006.1"/>
    </source>
</evidence>
<keyword evidence="3" id="KW-0472">Membrane</keyword>
<feature type="transmembrane region" description="Helical" evidence="3">
    <location>
        <begin position="84"/>
        <end position="107"/>
    </location>
</feature>
<feature type="transmembrane region" description="Helical" evidence="3">
    <location>
        <begin position="167"/>
        <end position="187"/>
    </location>
</feature>
<comment type="catalytic activity">
    <reaction evidence="1">
        <text>ATP + protein L-histidine = ADP + protein N-phospho-L-histidine.</text>
        <dbReference type="EC" id="2.7.13.3"/>
    </reaction>
</comment>
<feature type="transmembrane region" description="Helical" evidence="3">
    <location>
        <begin position="139"/>
        <end position="155"/>
    </location>
</feature>
<dbReference type="EMBL" id="JACHIP010000001">
    <property type="protein sequence ID" value="MBB5056006.1"/>
    <property type="molecule type" value="Genomic_DNA"/>
</dbReference>
<dbReference type="InterPro" id="IPR004358">
    <property type="entry name" value="Sig_transdc_His_kin-like_C"/>
</dbReference>
<gene>
    <name evidence="5" type="ORF">HDF16_000675</name>
</gene>
<name>A0A7W7ZAW6_9BACT</name>
<dbReference type="Gene3D" id="3.30.565.10">
    <property type="entry name" value="Histidine kinase-like ATPase, C-terminal domain"/>
    <property type="match status" value="1"/>
</dbReference>
<feature type="transmembrane region" description="Helical" evidence="3">
    <location>
        <begin position="114"/>
        <end position="133"/>
    </location>
</feature>
<keyword evidence="6" id="KW-1185">Reference proteome</keyword>
<feature type="transmembrane region" description="Helical" evidence="3">
    <location>
        <begin position="12"/>
        <end position="32"/>
    </location>
</feature>
<evidence type="ECO:0000259" key="4">
    <source>
        <dbReference type="PROSITE" id="PS50109"/>
    </source>
</evidence>
<dbReference type="Proteomes" id="UP000540989">
    <property type="component" value="Unassembled WGS sequence"/>
</dbReference>
<dbReference type="GO" id="GO:0000155">
    <property type="term" value="F:phosphorelay sensor kinase activity"/>
    <property type="evidence" value="ECO:0007669"/>
    <property type="project" value="InterPro"/>
</dbReference>
<feature type="transmembrane region" description="Helical" evidence="3">
    <location>
        <begin position="52"/>
        <end position="72"/>
    </location>
</feature>
<accession>A0A7W7ZAW6</accession>
<dbReference type="SUPFAM" id="SSF55874">
    <property type="entry name" value="ATPase domain of HSP90 chaperone/DNA topoisomerase II/histidine kinase"/>
    <property type="match status" value="1"/>
</dbReference>
<keyword evidence="3" id="KW-0812">Transmembrane</keyword>
<evidence type="ECO:0000256" key="2">
    <source>
        <dbReference type="ARBA" id="ARBA00012438"/>
    </source>
</evidence>
<reference evidence="5 6" key="1">
    <citation type="submission" date="2020-08" db="EMBL/GenBank/DDBJ databases">
        <title>Genomic Encyclopedia of Type Strains, Phase IV (KMG-V): Genome sequencing to study the core and pangenomes of soil and plant-associated prokaryotes.</title>
        <authorList>
            <person name="Whitman W."/>
        </authorList>
    </citation>
    <scope>NUCLEOTIDE SEQUENCE [LARGE SCALE GENOMIC DNA]</scope>
    <source>
        <strain evidence="5 6">M8UP14</strain>
    </source>
</reference>
<dbReference type="InterPro" id="IPR003594">
    <property type="entry name" value="HATPase_dom"/>
</dbReference>
<proteinExistence type="predicted"/>
<dbReference type="Pfam" id="PF02518">
    <property type="entry name" value="HATPase_c"/>
    <property type="match status" value="1"/>
</dbReference>
<keyword evidence="5" id="KW-0808">Transferase</keyword>
<dbReference type="RefSeq" id="WP_348641228.1">
    <property type="nucleotide sequence ID" value="NZ_JACHIP010000001.1"/>
</dbReference>
<dbReference type="InterPro" id="IPR010559">
    <property type="entry name" value="Sig_transdc_His_kin_internal"/>
</dbReference>
<dbReference type="SMART" id="SM00387">
    <property type="entry name" value="HATPase_c"/>
    <property type="match status" value="1"/>
</dbReference>
<organism evidence="5 6">
    <name type="scientific">Granulicella aggregans</name>
    <dbReference type="NCBI Taxonomy" id="474949"/>
    <lineage>
        <taxon>Bacteria</taxon>
        <taxon>Pseudomonadati</taxon>
        <taxon>Acidobacteriota</taxon>
        <taxon>Terriglobia</taxon>
        <taxon>Terriglobales</taxon>
        <taxon>Acidobacteriaceae</taxon>
        <taxon>Granulicella</taxon>
    </lineage>
</organism>
<dbReference type="AlphaFoldDB" id="A0A7W7ZAW6"/>
<evidence type="ECO:0000313" key="6">
    <source>
        <dbReference type="Proteomes" id="UP000540989"/>
    </source>
</evidence>
<dbReference type="PANTHER" id="PTHR34220:SF7">
    <property type="entry name" value="SENSOR HISTIDINE KINASE YPDA"/>
    <property type="match status" value="1"/>
</dbReference>
<evidence type="ECO:0000256" key="1">
    <source>
        <dbReference type="ARBA" id="ARBA00000085"/>
    </source>
</evidence>
<protein>
    <recommendedName>
        <fullName evidence="2">histidine kinase</fullName>
        <ecNumber evidence="2">2.7.13.3</ecNumber>
    </recommendedName>
</protein>
<sequence length="466" mass="51572">MTHLANAVDPKLILITLLIELGVAAAVSSSLARSVRFKRLLLQKDRKPRQTLKLTAMICVPLMLGVWVRVTVPNFLAADISFEATILLGLLLGPAYAALGGAAMALPAVLHHEYWALPVNLLVAAVAGSFSAFVDENDIWLFSPLIDLSIYRWFKRNVRRPHFDRQIILLVLITAMQFAISLFARFYPRHFFDLYADSWLIELAICASAPVVVGIPLKIWNAIRIERQLEEQGRLLLEARLDALQRQINPHFLFNTLNSITSLVRSQPELAREMIVKLANILRVLLKDREAFVPFSEELAFTDDYLAIEVVRFGSKLRVVKEISEETLNIVVPSMLLQPLIENSIKHGLEPRINGGTVTLRSRIIDGRLEIEVEDDGVGMAPESASASPVSGLVRPGTGIGMRNVRERMEVLYGQEAEVSIESRPGRGTKVVLLMPILDSGAGPWAELGAVAQVGWGAAMKAISRG</sequence>
<evidence type="ECO:0000256" key="3">
    <source>
        <dbReference type="SAM" id="Phobius"/>
    </source>
</evidence>
<dbReference type="Pfam" id="PF06580">
    <property type="entry name" value="His_kinase"/>
    <property type="match status" value="1"/>
</dbReference>
<dbReference type="InterPro" id="IPR005467">
    <property type="entry name" value="His_kinase_dom"/>
</dbReference>
<dbReference type="EC" id="2.7.13.3" evidence="2"/>
<dbReference type="PANTHER" id="PTHR34220">
    <property type="entry name" value="SENSOR HISTIDINE KINASE YPDA"/>
    <property type="match status" value="1"/>
</dbReference>
<keyword evidence="5" id="KW-0418">Kinase</keyword>
<feature type="transmembrane region" description="Helical" evidence="3">
    <location>
        <begin position="199"/>
        <end position="220"/>
    </location>
</feature>